<protein>
    <submittedName>
        <fullName evidence="1">Uncharacterized protein</fullName>
    </submittedName>
</protein>
<keyword evidence="2" id="KW-1185">Reference proteome</keyword>
<dbReference type="AlphaFoldDB" id="A0A016WAM4"/>
<evidence type="ECO:0000313" key="1">
    <source>
        <dbReference type="EMBL" id="EYC36685.1"/>
    </source>
</evidence>
<name>A0A016WAM4_9BILA</name>
<sequence length="70" mass="8261">MPLRAAFRLIKRFRDLCRNEHTDNDTREMSLNHSTPCILEGVRRGFRISQPAVRNDWCLVRNEPSLPCCF</sequence>
<evidence type="ECO:0000313" key="2">
    <source>
        <dbReference type="Proteomes" id="UP000024635"/>
    </source>
</evidence>
<dbReference type="Proteomes" id="UP000024635">
    <property type="component" value="Unassembled WGS sequence"/>
</dbReference>
<reference evidence="2" key="1">
    <citation type="journal article" date="2015" name="Nat. Genet.">
        <title>The genome and transcriptome of the zoonotic hookworm Ancylostoma ceylanicum identify infection-specific gene families.</title>
        <authorList>
            <person name="Schwarz E.M."/>
            <person name="Hu Y."/>
            <person name="Antoshechkin I."/>
            <person name="Miller M.M."/>
            <person name="Sternberg P.W."/>
            <person name="Aroian R.V."/>
        </authorList>
    </citation>
    <scope>NUCLEOTIDE SEQUENCE</scope>
    <source>
        <strain evidence="2">HY135</strain>
    </source>
</reference>
<dbReference type="EMBL" id="JARK01000467">
    <property type="protein sequence ID" value="EYC36685.1"/>
    <property type="molecule type" value="Genomic_DNA"/>
</dbReference>
<proteinExistence type="predicted"/>
<gene>
    <name evidence="1" type="primary">Acey_s0867.g2773</name>
    <name evidence="1" type="ORF">Y032_0867g2773</name>
</gene>
<organism evidence="1 2">
    <name type="scientific">Ancylostoma ceylanicum</name>
    <dbReference type="NCBI Taxonomy" id="53326"/>
    <lineage>
        <taxon>Eukaryota</taxon>
        <taxon>Metazoa</taxon>
        <taxon>Ecdysozoa</taxon>
        <taxon>Nematoda</taxon>
        <taxon>Chromadorea</taxon>
        <taxon>Rhabditida</taxon>
        <taxon>Rhabditina</taxon>
        <taxon>Rhabditomorpha</taxon>
        <taxon>Strongyloidea</taxon>
        <taxon>Ancylostomatidae</taxon>
        <taxon>Ancylostomatinae</taxon>
        <taxon>Ancylostoma</taxon>
    </lineage>
</organism>
<comment type="caution">
    <text evidence="1">The sequence shown here is derived from an EMBL/GenBank/DDBJ whole genome shotgun (WGS) entry which is preliminary data.</text>
</comment>
<accession>A0A016WAM4</accession>